<dbReference type="EMBL" id="VMSD01000001">
    <property type="protein sequence ID" value="KAF0849096.1"/>
    <property type="molecule type" value="Genomic_DNA"/>
</dbReference>
<evidence type="ECO:0000313" key="3">
    <source>
        <dbReference type="Proteomes" id="UP000798951"/>
    </source>
</evidence>
<reference evidence="2 3" key="1">
    <citation type="submission" date="2019-07" db="EMBL/GenBank/DDBJ databases">
        <title>Genomic Encyclopedia of Type Strains, Phase IV (KMG-IV): sequencing the most valuable type-strain genomes for metagenomic binning, comparative biology and taxonomic classification.</title>
        <authorList>
            <person name="Goeker M."/>
        </authorList>
    </citation>
    <scope>NUCLEOTIDE SEQUENCE [LARGE SCALE GENOMIC DNA]</scope>
    <source>
        <strain evidence="2 3">DSM 44831</strain>
    </source>
</reference>
<keyword evidence="3" id="KW-1185">Reference proteome</keyword>
<feature type="transmembrane region" description="Helical" evidence="1">
    <location>
        <begin position="240"/>
        <end position="260"/>
    </location>
</feature>
<organism evidence="2 3">
    <name type="scientific">Nocardia caishijiensis</name>
    <dbReference type="NCBI Taxonomy" id="184756"/>
    <lineage>
        <taxon>Bacteria</taxon>
        <taxon>Bacillati</taxon>
        <taxon>Actinomycetota</taxon>
        <taxon>Actinomycetes</taxon>
        <taxon>Mycobacteriales</taxon>
        <taxon>Nocardiaceae</taxon>
        <taxon>Nocardia</taxon>
    </lineage>
</organism>
<feature type="transmembrane region" description="Helical" evidence="1">
    <location>
        <begin position="344"/>
        <end position="360"/>
    </location>
</feature>
<accession>A0ABQ6YTR4</accession>
<protein>
    <submittedName>
        <fullName evidence="2">Uncharacterized protein</fullName>
    </submittedName>
</protein>
<feature type="transmembrane region" description="Helical" evidence="1">
    <location>
        <begin position="170"/>
        <end position="191"/>
    </location>
</feature>
<sequence length="460" mass="47131">MPRRSNRCGSTRAIGDEPPLGADFPGRACFAGIVGTVPRIGDGLDAVTAFAGAAVAGMALFLPFTFRTTAASALDSPYRVTSLVNGVPRAAALGLIVAVVVAVLVRPLTRPGLVWLTATCATAALAVNYYIGTLMTSADVLTTQNYIDSICGGAAYGALGICSLRMRWPAVGFAVGTIVVFVYGEVVAIFTSNSAQADKSAHSPTWLVLCALVLLAVTTVRHQHGVILGAPPRLAADLPIAPIIAATLLALTLLLTTEWLSGEFDGRRASTAQVGLAVVLTVAAAFATALLLPDRDGAAVLLAVSLAAVADSLGDAPSLGWNLLVVIAVVVATVLAGLARPSPWPVLFGAATIAIFSLFTDNVGWTVTWTIGTGLLAAVAGYGFASVRVSYLPSAVLALGALYLPSILWAIPTRLRNWPAGGVNADDRTPGFAALAITLGAAAALALFYRVRPPAPAPRS</sequence>
<name>A0ABQ6YTR4_9NOCA</name>
<comment type="caution">
    <text evidence="2">The sequence shown here is derived from an EMBL/GenBank/DDBJ whole genome shotgun (WGS) entry which is preliminary data.</text>
</comment>
<evidence type="ECO:0000313" key="2">
    <source>
        <dbReference type="EMBL" id="KAF0849096.1"/>
    </source>
</evidence>
<feature type="transmembrane region" description="Helical" evidence="1">
    <location>
        <begin position="319"/>
        <end position="339"/>
    </location>
</feature>
<feature type="transmembrane region" description="Helical" evidence="1">
    <location>
        <begin position="112"/>
        <end position="131"/>
    </location>
</feature>
<keyword evidence="1" id="KW-1133">Transmembrane helix</keyword>
<keyword evidence="1" id="KW-0472">Membrane</keyword>
<keyword evidence="1" id="KW-0812">Transmembrane</keyword>
<gene>
    <name evidence="2" type="ORF">FNL39_101531</name>
</gene>
<feature type="transmembrane region" description="Helical" evidence="1">
    <location>
        <begin position="391"/>
        <end position="411"/>
    </location>
</feature>
<feature type="transmembrane region" description="Helical" evidence="1">
    <location>
        <begin position="46"/>
        <end position="66"/>
    </location>
</feature>
<feature type="transmembrane region" description="Helical" evidence="1">
    <location>
        <begin position="366"/>
        <end position="384"/>
    </location>
</feature>
<evidence type="ECO:0000256" key="1">
    <source>
        <dbReference type="SAM" id="Phobius"/>
    </source>
</evidence>
<feature type="transmembrane region" description="Helical" evidence="1">
    <location>
        <begin position="272"/>
        <end position="292"/>
    </location>
</feature>
<feature type="transmembrane region" description="Helical" evidence="1">
    <location>
        <begin position="431"/>
        <end position="451"/>
    </location>
</feature>
<proteinExistence type="predicted"/>
<feature type="transmembrane region" description="Helical" evidence="1">
    <location>
        <begin position="86"/>
        <end position="105"/>
    </location>
</feature>
<dbReference type="Proteomes" id="UP000798951">
    <property type="component" value="Unassembled WGS sequence"/>
</dbReference>
<feature type="transmembrane region" description="Helical" evidence="1">
    <location>
        <begin position="203"/>
        <end position="220"/>
    </location>
</feature>